<dbReference type="GO" id="GO:0006357">
    <property type="term" value="P:regulation of transcription by RNA polymerase II"/>
    <property type="evidence" value="ECO:0007669"/>
    <property type="project" value="TreeGrafter"/>
</dbReference>
<protein>
    <recommendedName>
        <fullName evidence="3">BED-type domain-containing protein</fullName>
    </recommendedName>
</protein>
<dbReference type="EMBL" id="CAXHTB010000014">
    <property type="protein sequence ID" value="CAL0319946.1"/>
    <property type="molecule type" value="Genomic_DNA"/>
</dbReference>
<evidence type="ECO:0000313" key="2">
    <source>
        <dbReference type="Proteomes" id="UP001497480"/>
    </source>
</evidence>
<dbReference type="Proteomes" id="UP001497480">
    <property type="component" value="Unassembled WGS sequence"/>
</dbReference>
<dbReference type="PANTHER" id="PTHR34396:SF25">
    <property type="entry name" value="BOUNDARY ELEMENT ASSOCIATED FACTOR"/>
    <property type="match status" value="1"/>
</dbReference>
<organism evidence="1 2">
    <name type="scientific">Lupinus luteus</name>
    <name type="common">European yellow lupine</name>
    <dbReference type="NCBI Taxonomy" id="3873"/>
    <lineage>
        <taxon>Eukaryota</taxon>
        <taxon>Viridiplantae</taxon>
        <taxon>Streptophyta</taxon>
        <taxon>Embryophyta</taxon>
        <taxon>Tracheophyta</taxon>
        <taxon>Spermatophyta</taxon>
        <taxon>Magnoliopsida</taxon>
        <taxon>eudicotyledons</taxon>
        <taxon>Gunneridae</taxon>
        <taxon>Pentapetalae</taxon>
        <taxon>rosids</taxon>
        <taxon>fabids</taxon>
        <taxon>Fabales</taxon>
        <taxon>Fabaceae</taxon>
        <taxon>Papilionoideae</taxon>
        <taxon>50 kb inversion clade</taxon>
        <taxon>genistoids sensu lato</taxon>
        <taxon>core genistoids</taxon>
        <taxon>Genisteae</taxon>
        <taxon>Lupinus</taxon>
    </lineage>
</organism>
<gene>
    <name evidence="1" type="ORF">LLUT_LOCUS21006</name>
</gene>
<accession>A0AAV1XED6</accession>
<dbReference type="InterPro" id="IPR053031">
    <property type="entry name" value="Cuticle_assoc_protein"/>
</dbReference>
<comment type="caution">
    <text evidence="1">The sequence shown here is derived from an EMBL/GenBank/DDBJ whole genome shotgun (WGS) entry which is preliminary data.</text>
</comment>
<dbReference type="PANTHER" id="PTHR34396">
    <property type="entry name" value="OS03G0264950 PROTEIN-RELATED"/>
    <property type="match status" value="1"/>
</dbReference>
<dbReference type="AlphaFoldDB" id="A0AAV1XED6"/>
<keyword evidence="2" id="KW-1185">Reference proteome</keyword>
<evidence type="ECO:0000313" key="1">
    <source>
        <dbReference type="EMBL" id="CAL0319946.1"/>
    </source>
</evidence>
<dbReference type="GO" id="GO:1990837">
    <property type="term" value="F:sequence-specific double-stranded DNA binding"/>
    <property type="evidence" value="ECO:0007669"/>
    <property type="project" value="TreeGrafter"/>
</dbReference>
<name>A0AAV1XED6_LUPLU</name>
<dbReference type="GO" id="GO:0005634">
    <property type="term" value="C:nucleus"/>
    <property type="evidence" value="ECO:0007669"/>
    <property type="project" value="TreeGrafter"/>
</dbReference>
<proteinExistence type="predicted"/>
<evidence type="ECO:0008006" key="3">
    <source>
        <dbReference type="Google" id="ProtNLM"/>
    </source>
</evidence>
<reference evidence="1 2" key="1">
    <citation type="submission" date="2024-03" db="EMBL/GenBank/DDBJ databases">
        <authorList>
            <person name="Martinez-Hernandez J."/>
        </authorList>
    </citation>
    <scope>NUCLEOTIDE SEQUENCE [LARGE SCALE GENOMIC DNA]</scope>
</reference>
<sequence length="104" mass="11765">MSTEQASIGQYQIPNAYNVGESNSVPMNIDVPSIQDETHFSSPNDAEEVQPQQISSVWNHFKRQRVDGKWKATCNCCVMRLLGDLSQGTKHLHNHFKSCLHHSN</sequence>